<proteinExistence type="predicted"/>
<feature type="compositionally biased region" description="Basic residues" evidence="1">
    <location>
        <begin position="82"/>
        <end position="94"/>
    </location>
</feature>
<dbReference type="Proteomes" id="UP001266305">
    <property type="component" value="Unassembled WGS sequence"/>
</dbReference>
<organism evidence="2 3">
    <name type="scientific">Saguinus oedipus</name>
    <name type="common">Cotton-top tamarin</name>
    <name type="synonym">Oedipomidas oedipus</name>
    <dbReference type="NCBI Taxonomy" id="9490"/>
    <lineage>
        <taxon>Eukaryota</taxon>
        <taxon>Metazoa</taxon>
        <taxon>Chordata</taxon>
        <taxon>Craniata</taxon>
        <taxon>Vertebrata</taxon>
        <taxon>Euteleostomi</taxon>
        <taxon>Mammalia</taxon>
        <taxon>Eutheria</taxon>
        <taxon>Euarchontoglires</taxon>
        <taxon>Primates</taxon>
        <taxon>Haplorrhini</taxon>
        <taxon>Platyrrhini</taxon>
        <taxon>Cebidae</taxon>
        <taxon>Callitrichinae</taxon>
        <taxon>Saguinus</taxon>
    </lineage>
</organism>
<gene>
    <name evidence="2" type="ORF">P7K49_023875</name>
</gene>
<dbReference type="EMBL" id="JASSZA010000011">
    <property type="protein sequence ID" value="KAK2098424.1"/>
    <property type="molecule type" value="Genomic_DNA"/>
</dbReference>
<feature type="region of interest" description="Disordered" evidence="1">
    <location>
        <begin position="51"/>
        <end position="94"/>
    </location>
</feature>
<sequence length="94" mass="10784">MRDTEARETQDALLAYRDSQAKAEDWEFLKQMPVLTGMISAWRPKSVLEQANTHYSRGTNPDSLPHSKQDDEAVRATARRVEKAKRKNKSGILR</sequence>
<protein>
    <submittedName>
        <fullName evidence="2">Uncharacterized protein</fullName>
    </submittedName>
</protein>
<reference evidence="2 3" key="1">
    <citation type="submission" date="2023-05" db="EMBL/GenBank/DDBJ databases">
        <title>B98-5 Cell Line De Novo Hybrid Assembly: An Optical Mapping Approach.</title>
        <authorList>
            <person name="Kananen K."/>
            <person name="Auerbach J.A."/>
            <person name="Kautto E."/>
            <person name="Blachly J.S."/>
        </authorList>
    </citation>
    <scope>NUCLEOTIDE SEQUENCE [LARGE SCALE GENOMIC DNA]</scope>
    <source>
        <strain evidence="2">B95-8</strain>
        <tissue evidence="2">Cell line</tissue>
    </source>
</reference>
<evidence type="ECO:0000256" key="1">
    <source>
        <dbReference type="SAM" id="MobiDB-lite"/>
    </source>
</evidence>
<keyword evidence="3" id="KW-1185">Reference proteome</keyword>
<accession>A0ABQ9UNN9</accession>
<evidence type="ECO:0000313" key="2">
    <source>
        <dbReference type="EMBL" id="KAK2098424.1"/>
    </source>
</evidence>
<feature type="compositionally biased region" description="Basic and acidic residues" evidence="1">
    <location>
        <begin position="65"/>
        <end position="74"/>
    </location>
</feature>
<feature type="compositionally biased region" description="Polar residues" evidence="1">
    <location>
        <begin position="51"/>
        <end position="62"/>
    </location>
</feature>
<name>A0ABQ9UNN9_SAGOE</name>
<evidence type="ECO:0000313" key="3">
    <source>
        <dbReference type="Proteomes" id="UP001266305"/>
    </source>
</evidence>
<comment type="caution">
    <text evidence="2">The sequence shown here is derived from an EMBL/GenBank/DDBJ whole genome shotgun (WGS) entry which is preliminary data.</text>
</comment>